<dbReference type="AlphaFoldDB" id="A0A423WD51"/>
<reference evidence="2 3" key="1">
    <citation type="submission" date="2015-09" db="EMBL/GenBank/DDBJ databases">
        <title>Host preference determinants of Valsa canker pathogens revealed by comparative genomics.</title>
        <authorList>
            <person name="Yin Z."/>
            <person name="Huang L."/>
        </authorList>
    </citation>
    <scope>NUCLEOTIDE SEQUENCE [LARGE SCALE GENOMIC DNA]</scope>
    <source>
        <strain evidence="2 3">03-1</strain>
    </source>
</reference>
<sequence>MSDQHVKEIEESMGGMTMEDIIIVVTAPDGKPAEPPPQYASKLPKGQDGKRRQ</sequence>
<evidence type="ECO:0000313" key="3">
    <source>
        <dbReference type="Proteomes" id="UP000283895"/>
    </source>
</evidence>
<proteinExistence type="predicted"/>
<accession>A0A423WD51</accession>
<feature type="region of interest" description="Disordered" evidence="1">
    <location>
        <begin position="26"/>
        <end position="53"/>
    </location>
</feature>
<evidence type="ECO:0000256" key="1">
    <source>
        <dbReference type="SAM" id="MobiDB-lite"/>
    </source>
</evidence>
<comment type="caution">
    <text evidence="2">The sequence shown here is derived from an EMBL/GenBank/DDBJ whole genome shotgun (WGS) entry which is preliminary data.</text>
</comment>
<evidence type="ECO:0000313" key="2">
    <source>
        <dbReference type="EMBL" id="ROW01343.1"/>
    </source>
</evidence>
<dbReference type="Proteomes" id="UP000283895">
    <property type="component" value="Unassembled WGS sequence"/>
</dbReference>
<protein>
    <submittedName>
        <fullName evidence="2">Uncharacterized protein</fullName>
    </submittedName>
</protein>
<organism evidence="2 3">
    <name type="scientific">Cytospora schulzeri</name>
    <dbReference type="NCBI Taxonomy" id="448051"/>
    <lineage>
        <taxon>Eukaryota</taxon>
        <taxon>Fungi</taxon>
        <taxon>Dikarya</taxon>
        <taxon>Ascomycota</taxon>
        <taxon>Pezizomycotina</taxon>
        <taxon>Sordariomycetes</taxon>
        <taxon>Sordariomycetidae</taxon>
        <taxon>Diaporthales</taxon>
        <taxon>Cytosporaceae</taxon>
        <taxon>Cytospora</taxon>
    </lineage>
</organism>
<gene>
    <name evidence="2" type="ORF">VMCG_05884</name>
</gene>
<keyword evidence="3" id="KW-1185">Reference proteome</keyword>
<dbReference type="EMBL" id="LKEA01000019">
    <property type="protein sequence ID" value="ROW01343.1"/>
    <property type="molecule type" value="Genomic_DNA"/>
</dbReference>
<name>A0A423WD51_9PEZI</name>